<organism evidence="12 13">
    <name type="scientific">Streptomyces hainanensis</name>
    <dbReference type="NCBI Taxonomy" id="402648"/>
    <lineage>
        <taxon>Bacteria</taxon>
        <taxon>Bacillati</taxon>
        <taxon>Actinomycetota</taxon>
        <taxon>Actinomycetes</taxon>
        <taxon>Kitasatosporales</taxon>
        <taxon>Streptomycetaceae</taxon>
        <taxon>Streptomyces</taxon>
    </lineage>
</organism>
<comment type="caution">
    <text evidence="9">Lacks conserved residue(s) required for the propagation of feature annotation.</text>
</comment>
<sequence>MSLARQHHGGIVVVGSLNADNTVRVHSLPAPGETVLRHDGQGTWSPGGKGANQAVAAARQGARVAIVGAVGDDSAAHLVTNALTEAGVDPNGLVTLSDTRTGTALILVDDVGQNSIAVFSGANGKLTVDHIARTDAFASGAAVLCASLETPADVVCAATRRAKESGMLTIVNLSPCDEIDPELLRHTDVGVLNEVEAQQFVKEPLSVRSPSVWQDIGRSLRQRNLRQAIITLGGDGAVVFDEDVAEGRGVPHHLPAPPVVARDTTGCGDAFIGALAARLADGQTLRQAARHAVAVAAITATRPGTQSSPTFDEVVSFSMSDRDGSRHDGIGHGAPDAAERLVDRNPLPDVLADRLRTQLEFIVEIDRLKTVVRQSPLAALPRRENDAEHSWHLAVMVMFLAEHADQAIDVGRTMAMVTVHDLVEIYAGDTPLYDADGSRDQSIREHAAAAELCALLPDDQAQRLHELWEEFEQRRSPEARFAKAMDRLQPLLLNWMNRGGTWRTPGVTVADIRNRKSVIKDASESLWEAAQQIIDEGHRREWSRSQPD</sequence>
<keyword evidence="8 9" id="KW-0119">Carbohydrate metabolism</keyword>
<dbReference type="Pfam" id="PF13023">
    <property type="entry name" value="HD_3"/>
    <property type="match status" value="1"/>
</dbReference>
<evidence type="ECO:0000259" key="11">
    <source>
        <dbReference type="Pfam" id="PF13023"/>
    </source>
</evidence>
<keyword evidence="7 9" id="KW-0630">Potassium</keyword>
<dbReference type="Pfam" id="PF00294">
    <property type="entry name" value="PfkB"/>
    <property type="match status" value="1"/>
</dbReference>
<comment type="cofactor">
    <cofactor evidence="9">
        <name>Mg(2+)</name>
        <dbReference type="ChEBI" id="CHEBI:18420"/>
    </cofactor>
    <text evidence="9">Requires a divalent cation, most likely magnesium in vivo, as an electrophilic catalyst to aid phosphoryl group transfer. It is the chelate of the metal and the nucleotide that is the actual substrate.</text>
</comment>
<comment type="catalytic activity">
    <reaction evidence="9">
        <text>D-ribose + ATP = D-ribose 5-phosphate + ADP + H(+)</text>
        <dbReference type="Rhea" id="RHEA:13697"/>
        <dbReference type="ChEBI" id="CHEBI:15378"/>
        <dbReference type="ChEBI" id="CHEBI:30616"/>
        <dbReference type="ChEBI" id="CHEBI:47013"/>
        <dbReference type="ChEBI" id="CHEBI:78346"/>
        <dbReference type="ChEBI" id="CHEBI:456216"/>
        <dbReference type="EC" id="2.7.1.15"/>
    </reaction>
</comment>
<evidence type="ECO:0000313" key="12">
    <source>
        <dbReference type="EMBL" id="TDC75577.1"/>
    </source>
</evidence>
<feature type="binding site" evidence="9">
    <location>
        <position position="149"/>
    </location>
    <ligand>
        <name>substrate</name>
    </ligand>
</feature>
<feature type="binding site" evidence="9">
    <location>
        <position position="193"/>
    </location>
    <ligand>
        <name>ATP</name>
        <dbReference type="ChEBI" id="CHEBI:30616"/>
    </ligand>
</feature>
<feature type="binding site" evidence="9">
    <location>
        <begin position="18"/>
        <end position="20"/>
    </location>
    <ligand>
        <name>substrate</name>
    </ligand>
</feature>
<feature type="domain" description="Carbohydrate kinase PfkB" evidence="10">
    <location>
        <begin position="11"/>
        <end position="308"/>
    </location>
</feature>
<dbReference type="Gene3D" id="1.10.3210.10">
    <property type="entry name" value="Hypothetical protein af1432"/>
    <property type="match status" value="1"/>
</dbReference>
<dbReference type="HAMAP" id="MF_01987">
    <property type="entry name" value="Ribokinase"/>
    <property type="match status" value="1"/>
</dbReference>
<dbReference type="OrthoDB" id="9796032at2"/>
<dbReference type="GO" id="GO:0005524">
    <property type="term" value="F:ATP binding"/>
    <property type="evidence" value="ECO:0007669"/>
    <property type="project" value="UniProtKB-UniRule"/>
</dbReference>
<dbReference type="Gene3D" id="3.40.1190.20">
    <property type="match status" value="1"/>
</dbReference>
<dbReference type="RefSeq" id="WP_132817963.1">
    <property type="nucleotide sequence ID" value="NZ_SMKI01000101.1"/>
</dbReference>
<dbReference type="GO" id="GO:0004747">
    <property type="term" value="F:ribokinase activity"/>
    <property type="evidence" value="ECO:0007669"/>
    <property type="project" value="UniProtKB-UniRule"/>
</dbReference>
<keyword evidence="6 9" id="KW-0460">Magnesium</keyword>
<dbReference type="EMBL" id="SMKI01000101">
    <property type="protein sequence ID" value="TDC75577.1"/>
    <property type="molecule type" value="Genomic_DNA"/>
</dbReference>
<dbReference type="GO" id="GO:0046872">
    <property type="term" value="F:metal ion binding"/>
    <property type="evidence" value="ECO:0007669"/>
    <property type="project" value="UniProtKB-KW"/>
</dbReference>
<evidence type="ECO:0000256" key="6">
    <source>
        <dbReference type="ARBA" id="ARBA00022842"/>
    </source>
</evidence>
<keyword evidence="9" id="KW-0963">Cytoplasm</keyword>
<keyword evidence="5 9" id="KW-0067">ATP-binding</keyword>
<dbReference type="GO" id="GO:0019303">
    <property type="term" value="P:D-ribose catabolic process"/>
    <property type="evidence" value="ECO:0007669"/>
    <property type="project" value="UniProtKB-UniRule"/>
</dbReference>
<dbReference type="AlphaFoldDB" id="A0A4R4TDZ0"/>
<keyword evidence="3 9" id="KW-0547">Nucleotide-binding</keyword>
<comment type="similarity">
    <text evidence="9">Belongs to the carbohydrate kinase PfkB family. Ribokinase subfamily.</text>
</comment>
<evidence type="ECO:0000256" key="1">
    <source>
        <dbReference type="ARBA" id="ARBA00022679"/>
    </source>
</evidence>
<feature type="binding site" evidence="9">
    <location>
        <position position="263"/>
    </location>
    <ligand>
        <name>K(+)</name>
        <dbReference type="ChEBI" id="CHEBI:29103"/>
    </ligand>
</feature>
<dbReference type="GO" id="GO:0005829">
    <property type="term" value="C:cytosol"/>
    <property type="evidence" value="ECO:0007669"/>
    <property type="project" value="TreeGrafter"/>
</dbReference>
<keyword evidence="1 9" id="KW-0808">Transferase</keyword>
<feature type="binding site" evidence="9">
    <location>
        <begin position="231"/>
        <end position="236"/>
    </location>
    <ligand>
        <name>ATP</name>
        <dbReference type="ChEBI" id="CHEBI:30616"/>
    </ligand>
</feature>
<dbReference type="Proteomes" id="UP000295345">
    <property type="component" value="Unassembled WGS sequence"/>
</dbReference>
<comment type="activity regulation">
    <text evidence="9">Activated by a monovalent cation that binds near, but not in, the active site. The most likely occupant of the site in vivo is potassium. Ion binding induces a conformational change that may alter substrate affinity.</text>
</comment>
<evidence type="ECO:0000256" key="4">
    <source>
        <dbReference type="ARBA" id="ARBA00022777"/>
    </source>
</evidence>
<evidence type="ECO:0000256" key="3">
    <source>
        <dbReference type="ARBA" id="ARBA00022741"/>
    </source>
</evidence>
<feature type="binding site" evidence="9">
    <location>
        <begin position="48"/>
        <end position="52"/>
    </location>
    <ligand>
        <name>substrate</name>
    </ligand>
</feature>
<keyword evidence="4 9" id="KW-0418">Kinase</keyword>
<comment type="function">
    <text evidence="9">Catalyzes the phosphorylation of ribose at O-5 in a reaction requiring ATP and magnesium. The resulting D-ribose-5-phosphate can then be used either for sythesis of nucleotides, histidine, and tryptophan, or as a component of the pentose phosphate pathway.</text>
</comment>
<evidence type="ECO:0000256" key="5">
    <source>
        <dbReference type="ARBA" id="ARBA00022840"/>
    </source>
</evidence>
<feature type="domain" description="HD" evidence="11">
    <location>
        <begin position="365"/>
        <end position="527"/>
    </location>
</feature>
<gene>
    <name evidence="9" type="primary">rbsK</name>
    <name evidence="12" type="ORF">E1283_12000</name>
</gene>
<evidence type="ECO:0000256" key="2">
    <source>
        <dbReference type="ARBA" id="ARBA00022723"/>
    </source>
</evidence>
<dbReference type="SUPFAM" id="SSF53613">
    <property type="entry name" value="Ribokinase-like"/>
    <property type="match status" value="1"/>
</dbReference>
<comment type="pathway">
    <text evidence="9">Carbohydrate metabolism; D-ribose degradation; D-ribose 5-phosphate from beta-D-ribopyranose: step 2/2.</text>
</comment>
<protein>
    <recommendedName>
        <fullName evidence="9">Ribokinase</fullName>
        <shortName evidence="9">RK</shortName>
        <ecNumber evidence="9">2.7.1.15</ecNumber>
    </recommendedName>
</protein>
<dbReference type="InterPro" id="IPR006674">
    <property type="entry name" value="HD_domain"/>
</dbReference>
<dbReference type="InterPro" id="IPR029056">
    <property type="entry name" value="Ribokinase-like"/>
</dbReference>
<feature type="binding site" evidence="9">
    <location>
        <position position="265"/>
    </location>
    <ligand>
        <name>K(+)</name>
        <dbReference type="ChEBI" id="CHEBI:29103"/>
    </ligand>
</feature>
<dbReference type="PRINTS" id="PR00990">
    <property type="entry name" value="RIBOKINASE"/>
</dbReference>
<evidence type="ECO:0000259" key="10">
    <source>
        <dbReference type="Pfam" id="PF00294"/>
    </source>
</evidence>
<dbReference type="PANTHER" id="PTHR10584">
    <property type="entry name" value="SUGAR KINASE"/>
    <property type="match status" value="1"/>
</dbReference>
<dbReference type="SUPFAM" id="SSF109604">
    <property type="entry name" value="HD-domain/PDEase-like"/>
    <property type="match status" value="1"/>
</dbReference>
<feature type="binding site" evidence="9">
    <location>
        <position position="269"/>
    </location>
    <ligand>
        <name>substrate</name>
    </ligand>
</feature>
<feature type="active site" description="Proton acceptor" evidence="9">
    <location>
        <position position="269"/>
    </location>
</feature>
<feature type="binding site" evidence="9">
    <location>
        <position position="302"/>
    </location>
    <ligand>
        <name>K(+)</name>
        <dbReference type="ChEBI" id="CHEBI:29103"/>
    </ligand>
</feature>
<keyword evidence="2 9" id="KW-0479">Metal-binding</keyword>
<dbReference type="InterPro" id="IPR011877">
    <property type="entry name" value="Ribokinase"/>
</dbReference>
<keyword evidence="13" id="KW-1185">Reference proteome</keyword>
<comment type="caution">
    <text evidence="12">The sequence shown here is derived from an EMBL/GenBank/DDBJ whole genome shotgun (WGS) entry which is preliminary data.</text>
</comment>
<evidence type="ECO:0000256" key="9">
    <source>
        <dbReference type="HAMAP-Rule" id="MF_01987"/>
    </source>
</evidence>
<feature type="binding site" evidence="9">
    <location>
        <begin position="268"/>
        <end position="269"/>
    </location>
    <ligand>
        <name>ATP</name>
        <dbReference type="ChEBI" id="CHEBI:30616"/>
    </ligand>
</feature>
<proteinExistence type="inferred from homology"/>
<feature type="binding site" evidence="9">
    <location>
        <position position="308"/>
    </location>
    <ligand>
        <name>K(+)</name>
        <dbReference type="ChEBI" id="CHEBI:29103"/>
    </ligand>
</feature>
<dbReference type="InterPro" id="IPR002139">
    <property type="entry name" value="Ribo/fructo_kinase"/>
</dbReference>
<dbReference type="PANTHER" id="PTHR10584:SF166">
    <property type="entry name" value="RIBOKINASE"/>
    <property type="match status" value="1"/>
</dbReference>
<accession>A0A4R4TDZ0</accession>
<feature type="binding site" evidence="9">
    <location>
        <position position="299"/>
    </location>
    <ligand>
        <name>K(+)</name>
        <dbReference type="ChEBI" id="CHEBI:29103"/>
    </ligand>
</feature>
<evidence type="ECO:0000256" key="7">
    <source>
        <dbReference type="ARBA" id="ARBA00022958"/>
    </source>
</evidence>
<comment type="subunit">
    <text evidence="9">Homodimer.</text>
</comment>
<dbReference type="CDD" id="cd01174">
    <property type="entry name" value="ribokinase"/>
    <property type="match status" value="1"/>
</dbReference>
<dbReference type="InterPro" id="IPR011611">
    <property type="entry name" value="PfkB_dom"/>
</dbReference>
<reference evidence="12 13" key="1">
    <citation type="submission" date="2019-03" db="EMBL/GenBank/DDBJ databases">
        <title>Draft genome sequences of novel Actinobacteria.</title>
        <authorList>
            <person name="Sahin N."/>
            <person name="Ay H."/>
            <person name="Saygin H."/>
        </authorList>
    </citation>
    <scope>NUCLEOTIDE SEQUENCE [LARGE SCALE GENOMIC DNA]</scope>
    <source>
        <strain evidence="12 13">DSM 41900</strain>
    </source>
</reference>
<dbReference type="EC" id="2.7.1.15" evidence="9"/>
<feature type="binding site" evidence="9">
    <location>
        <position position="304"/>
    </location>
    <ligand>
        <name>K(+)</name>
        <dbReference type="ChEBI" id="CHEBI:29103"/>
    </ligand>
</feature>
<dbReference type="UniPathway" id="UPA00916">
    <property type="reaction ID" value="UER00889"/>
</dbReference>
<name>A0A4R4TDZ0_9ACTN</name>
<evidence type="ECO:0000256" key="8">
    <source>
        <dbReference type="ARBA" id="ARBA00023277"/>
    </source>
</evidence>
<comment type="subcellular location">
    <subcellularLocation>
        <location evidence="9">Cytoplasm</location>
    </subcellularLocation>
</comment>
<evidence type="ECO:0000313" key="13">
    <source>
        <dbReference type="Proteomes" id="UP000295345"/>
    </source>
</evidence>